<feature type="compositionally biased region" description="Low complexity" evidence="1">
    <location>
        <begin position="20"/>
        <end position="36"/>
    </location>
</feature>
<protein>
    <submittedName>
        <fullName evidence="2">Uncharacterized protein</fullName>
    </submittedName>
</protein>
<organism evidence="2 3">
    <name type="scientific">Microbulbifer aestuariivivens</name>
    <dbReference type="NCBI Taxonomy" id="1908308"/>
    <lineage>
        <taxon>Bacteria</taxon>
        <taxon>Pseudomonadati</taxon>
        <taxon>Pseudomonadota</taxon>
        <taxon>Gammaproteobacteria</taxon>
        <taxon>Cellvibrionales</taxon>
        <taxon>Microbulbiferaceae</taxon>
        <taxon>Microbulbifer</taxon>
    </lineage>
</organism>
<accession>A0ABP9WNE3</accession>
<keyword evidence="3" id="KW-1185">Reference proteome</keyword>
<evidence type="ECO:0000313" key="2">
    <source>
        <dbReference type="EMBL" id="GAA5524718.1"/>
    </source>
</evidence>
<sequence length="83" mass="8485">MTSSGCAEPGNSEPDLPGPACEDAALNLAATAGAETMPSSGCAEPGNSEPDLSAPACEHTGPEFGSDSWSRNDDFERLRRTGE</sequence>
<feature type="compositionally biased region" description="Basic and acidic residues" evidence="1">
    <location>
        <begin position="70"/>
        <end position="83"/>
    </location>
</feature>
<reference evidence="2 3" key="1">
    <citation type="submission" date="2024-02" db="EMBL/GenBank/DDBJ databases">
        <title>Microbulbifer aestuariivivens NBRC 112533.</title>
        <authorList>
            <person name="Ichikawa N."/>
            <person name="Katano-Makiyama Y."/>
            <person name="Hidaka K."/>
        </authorList>
    </citation>
    <scope>NUCLEOTIDE SEQUENCE [LARGE SCALE GENOMIC DNA]</scope>
    <source>
        <strain evidence="2 3">NBRC 112533</strain>
    </source>
</reference>
<dbReference type="EMBL" id="BAABRT010000008">
    <property type="protein sequence ID" value="GAA5524718.1"/>
    <property type="molecule type" value="Genomic_DNA"/>
</dbReference>
<gene>
    <name evidence="2" type="ORF">Maes01_01276</name>
</gene>
<feature type="region of interest" description="Disordered" evidence="1">
    <location>
        <begin position="1"/>
        <end position="83"/>
    </location>
</feature>
<dbReference type="Proteomes" id="UP001408594">
    <property type="component" value="Unassembled WGS sequence"/>
</dbReference>
<evidence type="ECO:0000313" key="3">
    <source>
        <dbReference type="Proteomes" id="UP001408594"/>
    </source>
</evidence>
<evidence type="ECO:0000256" key="1">
    <source>
        <dbReference type="SAM" id="MobiDB-lite"/>
    </source>
</evidence>
<proteinExistence type="predicted"/>
<comment type="caution">
    <text evidence="2">The sequence shown here is derived from an EMBL/GenBank/DDBJ whole genome shotgun (WGS) entry which is preliminary data.</text>
</comment>
<name>A0ABP9WNE3_9GAMM</name>